<sequence length="248" mass="25349">MSFFKSTSLLLCGLLCSLSVFAAEPEFPKLSGRVVDTAELLSASAEQRVIAQLAAQEQRTGNQLVVVTLPNLQGYDIADYGYQLGRHWGIGEKDKNNGALLIIAMKEKKMRIEVGYGLEGQLTDARSAQIIQQILTPAFKAGDFDGGVSRAVEAMILIIDGKAQAIAKKQTSTKKSPPALGGLLFILIIFMMMGGGRGRGGLLGGLLLGSALGRSGGYGGGFGGGGFGGGGFGGGGGGFGGGGASGGW</sequence>
<evidence type="ECO:0000313" key="5">
    <source>
        <dbReference type="Proteomes" id="UP001166291"/>
    </source>
</evidence>
<keyword evidence="2" id="KW-0732">Signal</keyword>
<evidence type="ECO:0000256" key="2">
    <source>
        <dbReference type="SAM" id="SignalP"/>
    </source>
</evidence>
<accession>A0ABS6VRS9</accession>
<dbReference type="RefSeq" id="WP_219043283.1">
    <property type="nucleotide sequence ID" value="NZ_JAHWDQ010000002.1"/>
</dbReference>
<dbReference type="InterPro" id="IPR007621">
    <property type="entry name" value="TPM_dom"/>
</dbReference>
<feature type="signal peptide" evidence="2">
    <location>
        <begin position="1"/>
        <end position="22"/>
    </location>
</feature>
<proteinExistence type="predicted"/>
<evidence type="ECO:0000259" key="3">
    <source>
        <dbReference type="Pfam" id="PF04536"/>
    </source>
</evidence>
<organism evidence="4 5">
    <name type="scientific">Zhongshania aquimaris</name>
    <dbReference type="NCBI Taxonomy" id="2857107"/>
    <lineage>
        <taxon>Bacteria</taxon>
        <taxon>Pseudomonadati</taxon>
        <taxon>Pseudomonadota</taxon>
        <taxon>Gammaproteobacteria</taxon>
        <taxon>Cellvibrionales</taxon>
        <taxon>Spongiibacteraceae</taxon>
        <taxon>Zhongshania</taxon>
    </lineage>
</organism>
<keyword evidence="1" id="KW-1133">Transmembrane helix</keyword>
<gene>
    <name evidence="4" type="ORF">KXJ70_09555</name>
</gene>
<dbReference type="Pfam" id="PF04536">
    <property type="entry name" value="TPM_phosphatase"/>
    <property type="match status" value="1"/>
</dbReference>
<feature type="chain" id="PRO_5046426160" evidence="2">
    <location>
        <begin position="23"/>
        <end position="248"/>
    </location>
</feature>
<dbReference type="PANTHER" id="PTHR30373">
    <property type="entry name" value="UPF0603 PROTEIN YGCG"/>
    <property type="match status" value="1"/>
</dbReference>
<reference evidence="4" key="1">
    <citation type="submission" date="2021-07" db="EMBL/GenBank/DDBJ databases">
        <title>Zhongshania sp. CAU 1632 isolated from seawater.</title>
        <authorList>
            <person name="Kim W."/>
        </authorList>
    </citation>
    <scope>NUCLEOTIDE SEQUENCE</scope>
    <source>
        <strain evidence="4">CAU 1632</strain>
    </source>
</reference>
<feature type="transmembrane region" description="Helical" evidence="1">
    <location>
        <begin position="179"/>
        <end position="196"/>
    </location>
</feature>
<name>A0ABS6VRS9_9GAMM</name>
<keyword evidence="1" id="KW-0812">Transmembrane</keyword>
<evidence type="ECO:0000313" key="4">
    <source>
        <dbReference type="EMBL" id="MBW2941022.1"/>
    </source>
</evidence>
<dbReference type="EMBL" id="JAHWDQ010000002">
    <property type="protein sequence ID" value="MBW2941022.1"/>
    <property type="molecule type" value="Genomic_DNA"/>
</dbReference>
<keyword evidence="1" id="KW-0472">Membrane</keyword>
<dbReference type="Proteomes" id="UP001166291">
    <property type="component" value="Unassembled WGS sequence"/>
</dbReference>
<comment type="caution">
    <text evidence="4">The sequence shown here is derived from an EMBL/GenBank/DDBJ whole genome shotgun (WGS) entry which is preliminary data.</text>
</comment>
<dbReference type="PANTHER" id="PTHR30373:SF2">
    <property type="entry name" value="UPF0603 PROTEIN YGCG"/>
    <property type="match status" value="1"/>
</dbReference>
<evidence type="ECO:0000256" key="1">
    <source>
        <dbReference type="SAM" id="Phobius"/>
    </source>
</evidence>
<keyword evidence="5" id="KW-1185">Reference proteome</keyword>
<protein>
    <submittedName>
        <fullName evidence="4">TPM domain-containing protein</fullName>
    </submittedName>
</protein>
<feature type="domain" description="TPM" evidence="3">
    <location>
        <begin position="34"/>
        <end position="156"/>
    </location>
</feature>